<reference evidence="2 3" key="1">
    <citation type="submission" date="2024-11" db="EMBL/GenBank/DDBJ databases">
        <authorList>
            <person name="Mikucki A.G."/>
            <person name="Kahler C.M."/>
        </authorList>
    </citation>
    <scope>NUCLEOTIDE SEQUENCE [LARGE SCALE GENOMIC DNA]</scope>
    <source>
        <strain evidence="2 3">EXNM717</strain>
    </source>
</reference>
<feature type="transmembrane region" description="Helical" evidence="1">
    <location>
        <begin position="6"/>
        <end position="39"/>
    </location>
</feature>
<sequence>MLIRYFFWTCGALSLALGIIGIFLPILPTTPFVLLAAACWAKASPRFHRWLHRHPRFGPMVQNWERNRAVPRRAKYFAFSMMTVSCLFLFWRFPEKWWIGAVSAGFCFCVAVWMWRLPDS</sequence>
<comment type="caution">
    <text evidence="2">The sequence shown here is derived from an EMBL/GenBank/DDBJ whole genome shotgun (WGS) entry which is preliminary data.</text>
</comment>
<dbReference type="PANTHER" id="PTHR35813">
    <property type="entry name" value="INNER MEMBRANE PROTEIN YBAN"/>
    <property type="match status" value="1"/>
</dbReference>
<dbReference type="Proteomes" id="UP001621964">
    <property type="component" value="Unassembled WGS sequence"/>
</dbReference>
<gene>
    <name evidence="2" type="ORF">ACI43T_03565</name>
</gene>
<dbReference type="PIRSF" id="PIRSF016789">
    <property type="entry name" value="DUF454"/>
    <property type="match status" value="1"/>
</dbReference>
<evidence type="ECO:0000313" key="3">
    <source>
        <dbReference type="Proteomes" id="UP001621964"/>
    </source>
</evidence>
<dbReference type="InterPro" id="IPR007401">
    <property type="entry name" value="DUF454"/>
</dbReference>
<dbReference type="EMBL" id="JBJGEB010000003">
    <property type="protein sequence ID" value="MFK7641576.1"/>
    <property type="molecule type" value="Genomic_DNA"/>
</dbReference>
<feature type="transmembrane region" description="Helical" evidence="1">
    <location>
        <begin position="74"/>
        <end position="91"/>
    </location>
</feature>
<proteinExistence type="predicted"/>
<protein>
    <submittedName>
        <fullName evidence="2">YbaN family protein</fullName>
    </submittedName>
</protein>
<evidence type="ECO:0000256" key="1">
    <source>
        <dbReference type="SAM" id="Phobius"/>
    </source>
</evidence>
<evidence type="ECO:0000313" key="2">
    <source>
        <dbReference type="EMBL" id="MFK7641576.1"/>
    </source>
</evidence>
<keyword evidence="1" id="KW-0812">Transmembrane</keyword>
<organism evidence="2 3">
    <name type="scientific">Neisseria oralis</name>
    <dbReference type="NCBI Taxonomy" id="1107316"/>
    <lineage>
        <taxon>Bacteria</taxon>
        <taxon>Pseudomonadati</taxon>
        <taxon>Pseudomonadota</taxon>
        <taxon>Betaproteobacteria</taxon>
        <taxon>Neisseriales</taxon>
        <taxon>Neisseriaceae</taxon>
        <taxon>Neisseria</taxon>
    </lineage>
</organism>
<name>A0ABW8Q4M9_9NEIS</name>
<accession>A0ABW8Q4M9</accession>
<dbReference type="RefSeq" id="WP_009174767.1">
    <property type="nucleotide sequence ID" value="NZ_JBJGEB010000003.1"/>
</dbReference>
<keyword evidence="1" id="KW-1133">Transmembrane helix</keyword>
<dbReference type="PANTHER" id="PTHR35813:SF1">
    <property type="entry name" value="INNER MEMBRANE PROTEIN YBAN"/>
    <property type="match status" value="1"/>
</dbReference>
<feature type="transmembrane region" description="Helical" evidence="1">
    <location>
        <begin position="97"/>
        <end position="115"/>
    </location>
</feature>
<dbReference type="Pfam" id="PF04304">
    <property type="entry name" value="DUF454"/>
    <property type="match status" value="1"/>
</dbReference>
<keyword evidence="1" id="KW-0472">Membrane</keyword>
<keyword evidence="3" id="KW-1185">Reference proteome</keyword>